<evidence type="ECO:0000313" key="3">
    <source>
        <dbReference type="Proteomes" id="UP000002287"/>
    </source>
</evidence>
<accession>A4JCD7</accession>
<reference evidence="3" key="1">
    <citation type="submission" date="2007-03" db="EMBL/GenBank/DDBJ databases">
        <title>Complete sequence of chromosome 1 of Burkholderia vietnamiensis G4.</title>
        <authorList>
            <consortium name="US DOE Joint Genome Institute"/>
            <person name="Copeland A."/>
            <person name="Lucas S."/>
            <person name="Lapidus A."/>
            <person name="Barry K."/>
            <person name="Detter J.C."/>
            <person name="Glavina del Rio T."/>
            <person name="Hammon N."/>
            <person name="Israni S."/>
            <person name="Dalin E."/>
            <person name="Tice H."/>
            <person name="Pitluck S."/>
            <person name="Chain P."/>
            <person name="Malfatti S."/>
            <person name="Shin M."/>
            <person name="Vergez L."/>
            <person name="Schmutz J."/>
            <person name="Larimer F."/>
            <person name="Land M."/>
            <person name="Hauser L."/>
            <person name="Kyrpides N."/>
            <person name="Tiedje J."/>
            <person name="Richardson P."/>
        </authorList>
    </citation>
    <scope>NUCLEOTIDE SEQUENCE [LARGE SCALE GENOMIC DNA]</scope>
    <source>
        <strain evidence="3">G4 / LMG 22486</strain>
    </source>
</reference>
<gene>
    <name evidence="2" type="ordered locus">Bcep1808_0929</name>
</gene>
<dbReference type="InterPro" id="IPR021333">
    <property type="entry name" value="DUF2946"/>
</dbReference>
<evidence type="ECO:0008006" key="4">
    <source>
        <dbReference type="Google" id="ProtNLM"/>
    </source>
</evidence>
<dbReference type="Pfam" id="PF11162">
    <property type="entry name" value="DUF2946"/>
    <property type="match status" value="1"/>
</dbReference>
<dbReference type="Proteomes" id="UP000002287">
    <property type="component" value="Chromosome 1"/>
</dbReference>
<feature type="transmembrane region" description="Helical" evidence="1">
    <location>
        <begin position="41"/>
        <end position="61"/>
    </location>
</feature>
<keyword evidence="1" id="KW-0472">Membrane</keyword>
<keyword evidence="1" id="KW-1133">Transmembrane helix</keyword>
<dbReference type="EMBL" id="CP000614">
    <property type="protein sequence ID" value="ABO53940.1"/>
    <property type="molecule type" value="Genomic_DNA"/>
</dbReference>
<dbReference type="eggNOG" id="ENOG502ZGYV">
    <property type="taxonomic scope" value="Bacteria"/>
</dbReference>
<dbReference type="AlphaFoldDB" id="A4JCD7"/>
<evidence type="ECO:0000313" key="2">
    <source>
        <dbReference type="EMBL" id="ABO53940.1"/>
    </source>
</evidence>
<name>A4JCD7_BURVG</name>
<evidence type="ECO:0000256" key="1">
    <source>
        <dbReference type="SAM" id="Phobius"/>
    </source>
</evidence>
<dbReference type="KEGG" id="bvi:Bcep1808_0929"/>
<sequence length="163" mass="17430">MRWRALSDADYCAAQDRQRSVRLLYFARTFSSTAMTRKTRWIGLVWLALVLNVLSPVIGYARVAASGSGALPLELCSAAGAHRVVFAPSADEQGAASFDHAAVPHCVYCPGFASNVALATSVPVLPGFVRAFAYRAVAPVVPDRPGQPIRLAQPRGPPENVPI</sequence>
<dbReference type="HOGENOM" id="CLU_137802_0_0_4"/>
<organism evidence="2 3">
    <name type="scientific">Burkholderia vietnamiensis (strain G4 / LMG 22486)</name>
    <name type="common">Burkholderia cepacia (strain R1808)</name>
    <dbReference type="NCBI Taxonomy" id="269482"/>
    <lineage>
        <taxon>Bacteria</taxon>
        <taxon>Pseudomonadati</taxon>
        <taxon>Pseudomonadota</taxon>
        <taxon>Betaproteobacteria</taxon>
        <taxon>Burkholderiales</taxon>
        <taxon>Burkholderiaceae</taxon>
        <taxon>Burkholderia</taxon>
        <taxon>Burkholderia cepacia complex</taxon>
    </lineage>
</organism>
<protein>
    <recommendedName>
        <fullName evidence="4">DUF2946 domain-containing protein</fullName>
    </recommendedName>
</protein>
<keyword evidence="1" id="KW-0812">Transmembrane</keyword>
<proteinExistence type="predicted"/>